<reference evidence="8 9" key="1">
    <citation type="journal article" date="2019" name="Syst. Appl. Microbiol.">
        <title>Microvirga tunisiensis sp. nov., a root nodule symbiotic bacterium isolated from Lupinus micranthus and L. luteus grown in Northern Tunisia.</title>
        <authorList>
            <person name="Msaddak A."/>
            <person name="Rejili M."/>
            <person name="Duran D."/>
            <person name="Mars M."/>
            <person name="Palacios J.M."/>
            <person name="Ruiz-Argueso T."/>
            <person name="Rey L."/>
            <person name="Imperial J."/>
        </authorList>
    </citation>
    <scope>NUCLEOTIDE SEQUENCE [LARGE SCALE GENOMIC DNA]</scope>
    <source>
        <strain evidence="8 9">Lmie10</strain>
    </source>
</reference>
<comment type="catalytic activity">
    <reaction evidence="1">
        <text>ATP + protein L-histidine = ADP + protein N-phospho-L-histidine.</text>
        <dbReference type="EC" id="2.7.13.3"/>
    </reaction>
</comment>
<organism evidence="8 9">
    <name type="scientific">Microvirga tunisiensis</name>
    <dbReference type="NCBI Taxonomy" id="2108360"/>
    <lineage>
        <taxon>Bacteria</taxon>
        <taxon>Pseudomonadati</taxon>
        <taxon>Pseudomonadota</taxon>
        <taxon>Alphaproteobacteria</taxon>
        <taxon>Hyphomicrobiales</taxon>
        <taxon>Methylobacteriaceae</taxon>
        <taxon>Microvirga</taxon>
    </lineage>
</organism>
<keyword evidence="3" id="KW-0597">Phosphoprotein</keyword>
<evidence type="ECO:0000256" key="6">
    <source>
        <dbReference type="SAM" id="MobiDB-lite"/>
    </source>
</evidence>
<name>A0A5N7MRJ1_9HYPH</name>
<dbReference type="InterPro" id="IPR013655">
    <property type="entry name" value="PAS_fold_3"/>
</dbReference>
<dbReference type="InterPro" id="IPR035965">
    <property type="entry name" value="PAS-like_dom_sf"/>
</dbReference>
<proteinExistence type="predicted"/>
<evidence type="ECO:0000256" key="3">
    <source>
        <dbReference type="ARBA" id="ARBA00022553"/>
    </source>
</evidence>
<dbReference type="AlphaFoldDB" id="A0A5N7MRJ1"/>
<comment type="caution">
    <text evidence="8">The sequence shown here is derived from an EMBL/GenBank/DDBJ whole genome shotgun (WGS) entry which is preliminary data.</text>
</comment>
<dbReference type="Gene3D" id="3.30.450.20">
    <property type="entry name" value="PAS domain"/>
    <property type="match status" value="1"/>
</dbReference>
<dbReference type="EC" id="2.7.13.3" evidence="2"/>
<feature type="compositionally biased region" description="Low complexity" evidence="6">
    <location>
        <begin position="167"/>
        <end position="189"/>
    </location>
</feature>
<accession>A0A5N7MRJ1</accession>
<dbReference type="InterPro" id="IPR052162">
    <property type="entry name" value="Sensor_kinase/Photoreceptor"/>
</dbReference>
<evidence type="ECO:0000256" key="5">
    <source>
        <dbReference type="ARBA" id="ARBA00022777"/>
    </source>
</evidence>
<gene>
    <name evidence="8" type="ORF">FS320_27190</name>
</gene>
<evidence type="ECO:0000256" key="4">
    <source>
        <dbReference type="ARBA" id="ARBA00022679"/>
    </source>
</evidence>
<evidence type="ECO:0000259" key="7">
    <source>
        <dbReference type="Pfam" id="PF08447"/>
    </source>
</evidence>
<evidence type="ECO:0000313" key="9">
    <source>
        <dbReference type="Proteomes" id="UP000403266"/>
    </source>
</evidence>
<protein>
    <recommendedName>
        <fullName evidence="2">histidine kinase</fullName>
        <ecNumber evidence="2">2.7.13.3</ecNumber>
    </recommendedName>
</protein>
<evidence type="ECO:0000256" key="2">
    <source>
        <dbReference type="ARBA" id="ARBA00012438"/>
    </source>
</evidence>
<feature type="domain" description="PAS fold-3" evidence="7">
    <location>
        <begin position="71"/>
        <end position="136"/>
    </location>
</feature>
<dbReference type="InterPro" id="IPR000014">
    <property type="entry name" value="PAS"/>
</dbReference>
<keyword evidence="4" id="KW-0808">Transferase</keyword>
<evidence type="ECO:0000313" key="8">
    <source>
        <dbReference type="EMBL" id="MPR28724.1"/>
    </source>
</evidence>
<dbReference type="Pfam" id="PF08447">
    <property type="entry name" value="PAS_3"/>
    <property type="match status" value="1"/>
</dbReference>
<dbReference type="SUPFAM" id="SSF55785">
    <property type="entry name" value="PYP-like sensor domain (PAS domain)"/>
    <property type="match status" value="1"/>
</dbReference>
<dbReference type="OrthoDB" id="3782725at2"/>
<feature type="region of interest" description="Disordered" evidence="6">
    <location>
        <begin position="156"/>
        <end position="196"/>
    </location>
</feature>
<keyword evidence="9" id="KW-1185">Reference proteome</keyword>
<dbReference type="CDD" id="cd00130">
    <property type="entry name" value="PAS"/>
    <property type="match status" value="1"/>
</dbReference>
<evidence type="ECO:0000256" key="1">
    <source>
        <dbReference type="ARBA" id="ARBA00000085"/>
    </source>
</evidence>
<dbReference type="EMBL" id="VOSK01000167">
    <property type="protein sequence ID" value="MPR28724.1"/>
    <property type="molecule type" value="Genomic_DNA"/>
</dbReference>
<keyword evidence="5" id="KW-0418">Kinase</keyword>
<sequence length="196" mass="21342">MIKRGSLTAEDDIASQEGDKQRIAELESRLALAEGALRSSNFKLRMALDIARLGAWERDLETGEITGTAVFKAYLGLPSDAKLTHAELQAMFHPADLERINQAIAYALRTKTDFNIEHRILRADGSIGHVHVRGASSMRVTSLQVSSACCRISRSGRKSGRKWAKPNAAKSSSSSSTTSSAISTTNTKSWRSPHAM</sequence>
<dbReference type="PANTHER" id="PTHR43304">
    <property type="entry name" value="PHYTOCHROME-LIKE PROTEIN CPH1"/>
    <property type="match status" value="1"/>
</dbReference>
<dbReference type="GO" id="GO:0004673">
    <property type="term" value="F:protein histidine kinase activity"/>
    <property type="evidence" value="ECO:0007669"/>
    <property type="project" value="UniProtKB-EC"/>
</dbReference>
<dbReference type="Proteomes" id="UP000403266">
    <property type="component" value="Unassembled WGS sequence"/>
</dbReference>
<dbReference type="PANTHER" id="PTHR43304:SF1">
    <property type="entry name" value="PAC DOMAIN-CONTAINING PROTEIN"/>
    <property type="match status" value="1"/>
</dbReference>